<keyword evidence="8" id="KW-1133">Transmembrane helix</keyword>
<name>A0A5N6R7J1_9ROSI</name>
<evidence type="ECO:0000256" key="2">
    <source>
        <dbReference type="ARBA" id="ARBA00009592"/>
    </source>
</evidence>
<dbReference type="FunFam" id="3.80.10.10:FF:000722">
    <property type="entry name" value="Leucine-rich repeat receptor-like protein kinase"/>
    <property type="match status" value="1"/>
</dbReference>
<sequence>MGELSQLRSINLSNNFLTGSIPNSFQNLKNVESLDLSCNKLSGEIPYELAGLTSLSTFNVAYNNLSGRVPFERQFPTCEKKSYDRNRDLCGVPLPRNCLITNQLEPEHEDEKEETRN</sequence>
<gene>
    <name evidence="10" type="ORF">FH972_012629</name>
</gene>
<keyword evidence="4" id="KW-0433">Leucine-rich repeat</keyword>
<dbReference type="EMBL" id="CM017325">
    <property type="protein sequence ID" value="KAE8055808.1"/>
    <property type="molecule type" value="Genomic_DNA"/>
</dbReference>
<dbReference type="InterPro" id="IPR051502">
    <property type="entry name" value="RLP_Defense_Trigger"/>
</dbReference>
<evidence type="ECO:0000256" key="8">
    <source>
        <dbReference type="ARBA" id="ARBA00022989"/>
    </source>
</evidence>
<keyword evidence="9" id="KW-0472">Membrane</keyword>
<organism evidence="10 11">
    <name type="scientific">Carpinus fangiana</name>
    <dbReference type="NCBI Taxonomy" id="176857"/>
    <lineage>
        <taxon>Eukaryota</taxon>
        <taxon>Viridiplantae</taxon>
        <taxon>Streptophyta</taxon>
        <taxon>Embryophyta</taxon>
        <taxon>Tracheophyta</taxon>
        <taxon>Spermatophyta</taxon>
        <taxon>Magnoliopsida</taxon>
        <taxon>eudicotyledons</taxon>
        <taxon>Gunneridae</taxon>
        <taxon>Pentapetalae</taxon>
        <taxon>rosids</taxon>
        <taxon>fabids</taxon>
        <taxon>Fagales</taxon>
        <taxon>Betulaceae</taxon>
        <taxon>Carpinus</taxon>
    </lineage>
</organism>
<evidence type="ECO:0000313" key="11">
    <source>
        <dbReference type="Proteomes" id="UP000327013"/>
    </source>
</evidence>
<accession>A0A5N6R7J1</accession>
<evidence type="ECO:0000256" key="6">
    <source>
        <dbReference type="ARBA" id="ARBA00022729"/>
    </source>
</evidence>
<dbReference type="SUPFAM" id="SSF52058">
    <property type="entry name" value="L domain-like"/>
    <property type="match status" value="1"/>
</dbReference>
<keyword evidence="5" id="KW-0812">Transmembrane</keyword>
<dbReference type="GO" id="GO:0016020">
    <property type="term" value="C:membrane"/>
    <property type="evidence" value="ECO:0007669"/>
    <property type="project" value="UniProtKB-SubCell"/>
</dbReference>
<dbReference type="InterPro" id="IPR032675">
    <property type="entry name" value="LRR_dom_sf"/>
</dbReference>
<evidence type="ECO:0000256" key="7">
    <source>
        <dbReference type="ARBA" id="ARBA00022737"/>
    </source>
</evidence>
<dbReference type="PRINTS" id="PR00019">
    <property type="entry name" value="LEURICHRPT"/>
</dbReference>
<dbReference type="PANTHER" id="PTHR48062:SF21">
    <property type="entry name" value="RECEPTOR-LIKE PROTEIN 12"/>
    <property type="match status" value="1"/>
</dbReference>
<keyword evidence="7" id="KW-0677">Repeat</keyword>
<keyword evidence="6" id="KW-0732">Signal</keyword>
<evidence type="ECO:0000256" key="4">
    <source>
        <dbReference type="ARBA" id="ARBA00022614"/>
    </source>
</evidence>
<dbReference type="Proteomes" id="UP000327013">
    <property type="component" value="Chromosome 5"/>
</dbReference>
<evidence type="ECO:0000313" key="10">
    <source>
        <dbReference type="EMBL" id="KAE8055808.1"/>
    </source>
</evidence>
<dbReference type="Pfam" id="PF13855">
    <property type="entry name" value="LRR_8"/>
    <property type="match status" value="1"/>
</dbReference>
<comment type="subcellular location">
    <subcellularLocation>
        <location evidence="1">Membrane</location>
        <topology evidence="1">Single-pass membrane protein</topology>
    </subcellularLocation>
</comment>
<dbReference type="OrthoDB" id="544346at2759"/>
<keyword evidence="3" id="KW-0597">Phosphoprotein</keyword>
<reference evidence="10 11" key="1">
    <citation type="submission" date="2019-06" db="EMBL/GenBank/DDBJ databases">
        <title>A chromosomal-level reference genome of Carpinus fangiana (Coryloideae, Betulaceae).</title>
        <authorList>
            <person name="Yang X."/>
            <person name="Wang Z."/>
            <person name="Zhang L."/>
            <person name="Hao G."/>
            <person name="Liu J."/>
            <person name="Yang Y."/>
        </authorList>
    </citation>
    <scope>NUCLEOTIDE SEQUENCE [LARGE SCALE GENOMIC DNA]</scope>
    <source>
        <strain evidence="10">Cfa_2016G</strain>
        <tissue evidence="10">Leaf</tissue>
    </source>
</reference>
<evidence type="ECO:0008006" key="12">
    <source>
        <dbReference type="Google" id="ProtNLM"/>
    </source>
</evidence>
<dbReference type="AlphaFoldDB" id="A0A5N6R7J1"/>
<evidence type="ECO:0000256" key="1">
    <source>
        <dbReference type="ARBA" id="ARBA00004167"/>
    </source>
</evidence>
<evidence type="ECO:0000256" key="3">
    <source>
        <dbReference type="ARBA" id="ARBA00022553"/>
    </source>
</evidence>
<dbReference type="Gene3D" id="3.80.10.10">
    <property type="entry name" value="Ribonuclease Inhibitor"/>
    <property type="match status" value="1"/>
</dbReference>
<keyword evidence="11" id="KW-1185">Reference proteome</keyword>
<dbReference type="PANTHER" id="PTHR48062">
    <property type="entry name" value="RECEPTOR-LIKE PROTEIN 14"/>
    <property type="match status" value="1"/>
</dbReference>
<proteinExistence type="inferred from homology"/>
<evidence type="ECO:0000256" key="5">
    <source>
        <dbReference type="ARBA" id="ARBA00022692"/>
    </source>
</evidence>
<comment type="similarity">
    <text evidence="2">Belongs to the RLP family.</text>
</comment>
<evidence type="ECO:0000256" key="9">
    <source>
        <dbReference type="ARBA" id="ARBA00023136"/>
    </source>
</evidence>
<dbReference type="InterPro" id="IPR001611">
    <property type="entry name" value="Leu-rich_rpt"/>
</dbReference>
<protein>
    <recommendedName>
        <fullName evidence="12">Leucine-rich repeat-containing N-terminal plant-type domain-containing protein</fullName>
    </recommendedName>
</protein>